<evidence type="ECO:0000256" key="8">
    <source>
        <dbReference type="PROSITE-ProRule" id="PRU00221"/>
    </source>
</evidence>
<dbReference type="Gene3D" id="2.130.10.10">
    <property type="entry name" value="YVTN repeat-like/Quinoprotein amine dehydrogenase"/>
    <property type="match status" value="1"/>
</dbReference>
<dbReference type="InterPro" id="IPR015943">
    <property type="entry name" value="WD40/YVTN_repeat-like_dom_sf"/>
</dbReference>
<keyword evidence="3 8" id="KW-0853">WD repeat</keyword>
<dbReference type="Pfam" id="PF00400">
    <property type="entry name" value="WD40"/>
    <property type="match status" value="6"/>
</dbReference>
<dbReference type="SUPFAM" id="SSF50978">
    <property type="entry name" value="WD40 repeat-like"/>
    <property type="match status" value="1"/>
</dbReference>
<dbReference type="EMBL" id="GBBI01001100">
    <property type="protein sequence ID" value="JAC17612.1"/>
    <property type="molecule type" value="mRNA"/>
</dbReference>
<reference evidence="9" key="1">
    <citation type="journal article" date="2014" name="PLoS Negl. Trop. Dis.">
        <title>An updated insight into the Sialotranscriptome of Triatoma infestans: developmental stage and geographic variations.</title>
        <authorList>
            <person name="Schwarz A."/>
            <person name="Medrano-Mercado N."/>
            <person name="Schaub G.A."/>
            <person name="Struchiner C.J."/>
            <person name="Bargues M.D."/>
            <person name="Levy M.Z."/>
            <person name="Ribeiro J.M."/>
        </authorList>
    </citation>
    <scope>NUCLEOTIDE SEQUENCE</scope>
    <source>
        <strain evidence="9">Chile</strain>
        <tissue evidence="9">Salivary glands</tissue>
    </source>
</reference>
<dbReference type="InterPro" id="IPR020472">
    <property type="entry name" value="WD40_PAC1"/>
</dbReference>
<comment type="similarity">
    <text evidence="5">Belongs to the WD repeat MORG1 family.</text>
</comment>
<evidence type="ECO:0000313" key="9">
    <source>
        <dbReference type="EMBL" id="JAC17612.1"/>
    </source>
</evidence>
<evidence type="ECO:0000256" key="1">
    <source>
        <dbReference type="ARBA" id="ARBA00004496"/>
    </source>
</evidence>
<feature type="repeat" description="WD" evidence="8">
    <location>
        <begin position="9"/>
        <end position="50"/>
    </location>
</feature>
<name>A0A023F8G9_TRIIF</name>
<dbReference type="GO" id="GO:0000398">
    <property type="term" value="P:mRNA splicing, via spliceosome"/>
    <property type="evidence" value="ECO:0007669"/>
    <property type="project" value="TreeGrafter"/>
</dbReference>
<evidence type="ECO:0000256" key="7">
    <source>
        <dbReference type="ARBA" id="ARBA00042222"/>
    </source>
</evidence>
<dbReference type="GO" id="GO:0005737">
    <property type="term" value="C:cytoplasm"/>
    <property type="evidence" value="ECO:0007669"/>
    <property type="project" value="UniProtKB-SubCell"/>
</dbReference>
<dbReference type="PROSITE" id="PS50082">
    <property type="entry name" value="WD_REPEATS_2"/>
    <property type="match status" value="3"/>
</dbReference>
<dbReference type="InterPro" id="IPR019775">
    <property type="entry name" value="WD40_repeat_CS"/>
</dbReference>
<keyword evidence="2" id="KW-0963">Cytoplasm</keyword>
<organism evidence="9">
    <name type="scientific">Triatoma infestans</name>
    <name type="common">Assassin bug</name>
    <dbReference type="NCBI Taxonomy" id="30076"/>
    <lineage>
        <taxon>Eukaryota</taxon>
        <taxon>Metazoa</taxon>
        <taxon>Ecdysozoa</taxon>
        <taxon>Arthropoda</taxon>
        <taxon>Hexapoda</taxon>
        <taxon>Insecta</taxon>
        <taxon>Pterygota</taxon>
        <taxon>Neoptera</taxon>
        <taxon>Paraneoptera</taxon>
        <taxon>Hemiptera</taxon>
        <taxon>Heteroptera</taxon>
        <taxon>Panheteroptera</taxon>
        <taxon>Cimicomorpha</taxon>
        <taxon>Reduviidae</taxon>
        <taxon>Triatominae</taxon>
        <taxon>Triatoma</taxon>
    </lineage>
</organism>
<dbReference type="GO" id="GO:0071013">
    <property type="term" value="C:catalytic step 2 spliceosome"/>
    <property type="evidence" value="ECO:0007669"/>
    <property type="project" value="TreeGrafter"/>
</dbReference>
<comment type="subcellular location">
    <subcellularLocation>
        <location evidence="1">Cytoplasm</location>
    </subcellularLocation>
</comment>
<dbReference type="PRINTS" id="PR00320">
    <property type="entry name" value="GPROTEINBRPT"/>
</dbReference>
<dbReference type="InterPro" id="IPR001680">
    <property type="entry name" value="WD40_rpt"/>
</dbReference>
<dbReference type="PANTHER" id="PTHR22842">
    <property type="entry name" value="WD40 REPEAT PROTEIN"/>
    <property type="match status" value="1"/>
</dbReference>
<dbReference type="PROSITE" id="PS00678">
    <property type="entry name" value="WD_REPEATS_1"/>
    <property type="match status" value="2"/>
</dbReference>
<accession>A0A023F8G9</accession>
<evidence type="ECO:0000256" key="3">
    <source>
        <dbReference type="ARBA" id="ARBA00022574"/>
    </source>
</evidence>
<sequence>MDYNNLRSINCKQGAVRRVHFNIDGMYCITCGSDKTIKLWNPHNNLFLKTYSGHGNEVLDACGSCDSSQLLSGGADKTVILWDVATGKPLRRLRVHVSNVSCVKFNEESSLAFSGSIDNSVMIWDLRAFNFQPVQTLKDAKDSITSLHVSDYEIITGSLDCKIRRYDIRAGSLFTDFIGEPVICASLTRDGQCFIVSTTKNNIMLFDKSTGELLNEYSGHSIGDFYIENASDRKDRYILSGSVDGSVYCWDLIGCKIVNKLKHEGNYAVHSLHVHPTSNFLITATQTSVHLWGEKPLDDE</sequence>
<dbReference type="PANTHER" id="PTHR22842:SF3">
    <property type="entry name" value="WD REPEAT DOMAIN-CONTAINING PROTEIN 83"/>
    <property type="match status" value="1"/>
</dbReference>
<evidence type="ECO:0000256" key="6">
    <source>
        <dbReference type="ARBA" id="ARBA00040453"/>
    </source>
</evidence>
<evidence type="ECO:0000256" key="5">
    <source>
        <dbReference type="ARBA" id="ARBA00038145"/>
    </source>
</evidence>
<proteinExistence type="evidence at transcript level"/>
<dbReference type="AlphaFoldDB" id="A0A023F8G9"/>
<dbReference type="SMART" id="SM00320">
    <property type="entry name" value="WD40"/>
    <property type="match status" value="7"/>
</dbReference>
<feature type="repeat" description="WD" evidence="8">
    <location>
        <begin position="51"/>
        <end position="92"/>
    </location>
</feature>
<evidence type="ECO:0000256" key="2">
    <source>
        <dbReference type="ARBA" id="ARBA00022490"/>
    </source>
</evidence>
<dbReference type="InterPro" id="IPR051980">
    <property type="entry name" value="WD_repeat_MORG1"/>
</dbReference>
<dbReference type="PROSITE" id="PS50294">
    <property type="entry name" value="WD_REPEATS_REGION"/>
    <property type="match status" value="2"/>
</dbReference>
<evidence type="ECO:0000256" key="4">
    <source>
        <dbReference type="ARBA" id="ARBA00022737"/>
    </source>
</evidence>
<keyword evidence="4" id="KW-0677">Repeat</keyword>
<feature type="repeat" description="WD" evidence="8">
    <location>
        <begin position="93"/>
        <end position="127"/>
    </location>
</feature>
<dbReference type="InterPro" id="IPR036322">
    <property type="entry name" value="WD40_repeat_dom_sf"/>
</dbReference>
<dbReference type="CDD" id="cd00200">
    <property type="entry name" value="WD40"/>
    <property type="match status" value="1"/>
</dbReference>
<protein>
    <recommendedName>
        <fullName evidence="6">WD repeat domain-containing protein 83</fullName>
    </recommendedName>
    <alternativeName>
        <fullName evidence="7">Mitogen-activated protein kinase organizer 1</fullName>
    </alternativeName>
</protein>